<reference evidence="2 3" key="1">
    <citation type="journal article" date="2019" name="Sci. Rep.">
        <title>Orb-weaving spider Araneus ventricosus genome elucidates the spidroin gene catalogue.</title>
        <authorList>
            <person name="Kono N."/>
            <person name="Nakamura H."/>
            <person name="Ohtoshi R."/>
            <person name="Moran D.A.P."/>
            <person name="Shinohara A."/>
            <person name="Yoshida Y."/>
            <person name="Fujiwara M."/>
            <person name="Mori M."/>
            <person name="Tomita M."/>
            <person name="Arakawa K."/>
        </authorList>
    </citation>
    <scope>NUCLEOTIDE SEQUENCE [LARGE SCALE GENOMIC DNA]</scope>
</reference>
<dbReference type="AlphaFoldDB" id="A0A4Y2BIT6"/>
<keyword evidence="3" id="KW-1185">Reference proteome</keyword>
<sequence>MALYHRQKVLSSDEEWDSALDERASCAHLSGVNLYCGNGSTGSDDCGKRPEAKKISLHHAPVSHFESRGESPSSRQTAKNLKRAKARLELKLFLPRKPTSKVEPEWVERAVDCPHITQSERGSLFADQRASFNFNWEEGGF</sequence>
<protein>
    <submittedName>
        <fullName evidence="2">Uncharacterized protein</fullName>
    </submittedName>
</protein>
<proteinExistence type="predicted"/>
<evidence type="ECO:0000256" key="1">
    <source>
        <dbReference type="SAM" id="MobiDB-lite"/>
    </source>
</evidence>
<name>A0A4Y2BIT6_ARAVE</name>
<organism evidence="2 3">
    <name type="scientific">Araneus ventricosus</name>
    <name type="common">Orbweaver spider</name>
    <name type="synonym">Epeira ventricosa</name>
    <dbReference type="NCBI Taxonomy" id="182803"/>
    <lineage>
        <taxon>Eukaryota</taxon>
        <taxon>Metazoa</taxon>
        <taxon>Ecdysozoa</taxon>
        <taxon>Arthropoda</taxon>
        <taxon>Chelicerata</taxon>
        <taxon>Arachnida</taxon>
        <taxon>Araneae</taxon>
        <taxon>Araneomorphae</taxon>
        <taxon>Entelegynae</taxon>
        <taxon>Araneoidea</taxon>
        <taxon>Araneidae</taxon>
        <taxon>Araneus</taxon>
    </lineage>
</organism>
<feature type="region of interest" description="Disordered" evidence="1">
    <location>
        <begin position="57"/>
        <end position="81"/>
    </location>
</feature>
<accession>A0A4Y2BIT6</accession>
<gene>
    <name evidence="2" type="ORF">AVEN_203460_1</name>
</gene>
<dbReference type="Proteomes" id="UP000499080">
    <property type="component" value="Unassembled WGS sequence"/>
</dbReference>
<evidence type="ECO:0000313" key="2">
    <source>
        <dbReference type="EMBL" id="GBL91305.1"/>
    </source>
</evidence>
<evidence type="ECO:0000313" key="3">
    <source>
        <dbReference type="Proteomes" id="UP000499080"/>
    </source>
</evidence>
<comment type="caution">
    <text evidence="2">The sequence shown here is derived from an EMBL/GenBank/DDBJ whole genome shotgun (WGS) entry which is preliminary data.</text>
</comment>
<dbReference type="EMBL" id="BGPR01000078">
    <property type="protein sequence ID" value="GBL91305.1"/>
    <property type="molecule type" value="Genomic_DNA"/>
</dbReference>